<dbReference type="SUPFAM" id="SSF55257">
    <property type="entry name" value="RBP11-like subunits of RNA polymerase"/>
    <property type="match status" value="1"/>
</dbReference>
<dbReference type="Pfam" id="PF01193">
    <property type="entry name" value="RNA_pol_L"/>
    <property type="match status" value="1"/>
</dbReference>
<dbReference type="FunFam" id="2.170.120.12:FF:000004">
    <property type="entry name" value="RNA polymerase I subunit 43"/>
    <property type="match status" value="1"/>
</dbReference>
<dbReference type="GO" id="GO:0003899">
    <property type="term" value="F:DNA-directed RNA polymerase activity"/>
    <property type="evidence" value="ECO:0007669"/>
    <property type="project" value="InterPro"/>
</dbReference>
<dbReference type="InterPro" id="IPR036643">
    <property type="entry name" value="RNApol_insert_sf"/>
</dbReference>
<comment type="subcellular location">
    <subcellularLocation>
        <location evidence="1">Nucleus</location>
    </subcellularLocation>
</comment>
<keyword evidence="8" id="KW-1185">Reference proteome</keyword>
<dbReference type="HAMAP" id="MF_00320">
    <property type="entry name" value="RNApol_arch_Rpo3"/>
    <property type="match status" value="1"/>
</dbReference>
<evidence type="ECO:0000313" key="8">
    <source>
        <dbReference type="Proteomes" id="UP000235220"/>
    </source>
</evidence>
<keyword evidence="3 9" id="KW-0240">DNA-directed RNA polymerase</keyword>
<dbReference type="AlphaFoldDB" id="A0A2I4E1W8"/>
<dbReference type="InterPro" id="IPR033901">
    <property type="entry name" value="RNAPI/III_AC40"/>
</dbReference>
<dbReference type="Gene3D" id="3.30.1360.10">
    <property type="entry name" value="RNA polymerase, RBP11-like subunit"/>
    <property type="match status" value="1"/>
</dbReference>
<accession>A0A2I4E1W8</accession>
<dbReference type="RefSeq" id="XP_018813393.1">
    <property type="nucleotide sequence ID" value="XM_018957848.2"/>
</dbReference>
<dbReference type="InterPro" id="IPR036603">
    <property type="entry name" value="RBP11-like"/>
</dbReference>
<sequence length="405" mass="45278">MAKRDERMSEEEEESEAESMSESESGGRGESQGGLDYIMSLPDVPMKLPPHVELQRTRVFCNADAPNHTDTIQYSGAFASVGIDNSFRLDHFRKDFRVEVIRCSDDDLEFDMIGIDPALANAFRRILIAEVPTMAIEKVLIANNTSVVQDEVLAHRLGLIPISVDPRLFEYAENNALNERNSIVFKLHVRCERGGPRLTVKANALTWLPNGSEFPLQSEDPNSNSTSKPKTYTSFSCSQDSLPEFSSNPIGFKGRLNDIIISKLAPGQEIELEAHAVKGIGKTHAKWSPVATAWYRMLPEVVLLEEIEDEVAENLKSKCPVGVFDIEDIGNGKKRLTVARPRACTLCRECIREGGEWEKRVSLRRVKDHFIFTIESTGALPPEVLFTEAVKILESKCERVISELS</sequence>
<dbReference type="GO" id="GO:0006351">
    <property type="term" value="P:DNA-templated transcription"/>
    <property type="evidence" value="ECO:0007669"/>
    <property type="project" value="InterPro"/>
</dbReference>
<dbReference type="PROSITE" id="PS00446">
    <property type="entry name" value="RNA_POL_D_30KD"/>
    <property type="match status" value="1"/>
</dbReference>
<evidence type="ECO:0000256" key="5">
    <source>
        <dbReference type="ARBA" id="ARBA00023242"/>
    </source>
</evidence>
<feature type="region of interest" description="Disordered" evidence="7">
    <location>
        <begin position="213"/>
        <end position="232"/>
    </location>
</feature>
<feature type="region of interest" description="Disordered" evidence="7">
    <location>
        <begin position="1"/>
        <end position="36"/>
    </location>
</feature>
<evidence type="ECO:0000256" key="3">
    <source>
        <dbReference type="ARBA" id="ARBA00022478"/>
    </source>
</evidence>
<feature type="compositionally biased region" description="Polar residues" evidence="7">
    <location>
        <begin position="219"/>
        <end position="232"/>
    </location>
</feature>
<dbReference type="GO" id="GO:0046983">
    <property type="term" value="F:protein dimerization activity"/>
    <property type="evidence" value="ECO:0007669"/>
    <property type="project" value="InterPro"/>
</dbReference>
<dbReference type="Gramene" id="Jr02_26110_p1">
    <property type="protein sequence ID" value="cds.Jr02_26110_p1"/>
    <property type="gene ID" value="Jr02_26110"/>
</dbReference>
<dbReference type="GO" id="GO:0003677">
    <property type="term" value="F:DNA binding"/>
    <property type="evidence" value="ECO:0007669"/>
    <property type="project" value="InterPro"/>
</dbReference>
<dbReference type="InterPro" id="IPR050518">
    <property type="entry name" value="Rpo3/RPB3_RNA_Pol_subunit"/>
</dbReference>
<dbReference type="Proteomes" id="UP000235220">
    <property type="component" value="Chromosome 2"/>
</dbReference>
<dbReference type="InterPro" id="IPR001514">
    <property type="entry name" value="DNA-dir_RNA_pol_30-40kDasu_CS"/>
</dbReference>
<evidence type="ECO:0000256" key="6">
    <source>
        <dbReference type="ARBA" id="ARBA00025804"/>
    </source>
</evidence>
<dbReference type="PANTHER" id="PTHR11800:SF13">
    <property type="entry name" value="DNA-DIRECTED RNA POLYMERASES I AND III SUBUNIT RPAC1"/>
    <property type="match status" value="1"/>
</dbReference>
<dbReference type="GO" id="GO:0005666">
    <property type="term" value="C:RNA polymerase III complex"/>
    <property type="evidence" value="ECO:0000318"/>
    <property type="project" value="GO_Central"/>
</dbReference>
<keyword evidence="5" id="KW-0539">Nucleus</keyword>
<dbReference type="GO" id="GO:0005736">
    <property type="term" value="C:RNA polymerase I complex"/>
    <property type="evidence" value="ECO:0000318"/>
    <property type="project" value="GO_Central"/>
</dbReference>
<name>A0A2I4E1W8_JUGRE</name>
<dbReference type="InterPro" id="IPR011263">
    <property type="entry name" value="DNA-dir_RNA_pol_RpoA/D/Rpb3"/>
</dbReference>
<dbReference type="InterPro" id="IPR022842">
    <property type="entry name" value="RNAP_Rpo3/Rpb3/RPAC1"/>
</dbReference>
<evidence type="ECO:0000256" key="4">
    <source>
        <dbReference type="ARBA" id="ARBA00023163"/>
    </source>
</evidence>
<evidence type="ECO:0000256" key="1">
    <source>
        <dbReference type="ARBA" id="ARBA00004123"/>
    </source>
</evidence>
<evidence type="ECO:0000256" key="2">
    <source>
        <dbReference type="ARBA" id="ARBA00022083"/>
    </source>
</evidence>
<keyword evidence="4" id="KW-0804">Transcription</keyword>
<dbReference type="InterPro" id="IPR011262">
    <property type="entry name" value="DNA-dir_RNA_pol_insert"/>
</dbReference>
<dbReference type="STRING" id="51240.A0A2I4E1W8"/>
<feature type="compositionally biased region" description="Acidic residues" evidence="7">
    <location>
        <begin position="8"/>
        <end position="21"/>
    </location>
</feature>
<evidence type="ECO:0000256" key="7">
    <source>
        <dbReference type="SAM" id="MobiDB-lite"/>
    </source>
</evidence>
<evidence type="ECO:0000313" key="9">
    <source>
        <dbReference type="RefSeq" id="XP_018813393.1"/>
    </source>
</evidence>
<dbReference type="SMART" id="SM00662">
    <property type="entry name" value="RPOLD"/>
    <property type="match status" value="1"/>
</dbReference>
<dbReference type="SUPFAM" id="SSF56553">
    <property type="entry name" value="Insert subdomain of RNA polymerase alpha subunit"/>
    <property type="match status" value="1"/>
</dbReference>
<dbReference type="CDD" id="cd07032">
    <property type="entry name" value="RNAP_I_II_AC40"/>
    <property type="match status" value="1"/>
</dbReference>
<dbReference type="GeneID" id="108985514"/>
<dbReference type="Gene3D" id="2.170.120.12">
    <property type="entry name" value="DNA-directed RNA polymerase, insert domain"/>
    <property type="match status" value="1"/>
</dbReference>
<proteinExistence type="inferred from homology"/>
<protein>
    <recommendedName>
        <fullName evidence="2">DNA-directed RNA polymerases I and III subunit RPAC1</fullName>
    </recommendedName>
</protein>
<dbReference type="KEGG" id="jre:108985514"/>
<organism evidence="8 9">
    <name type="scientific">Juglans regia</name>
    <name type="common">English walnut</name>
    <dbReference type="NCBI Taxonomy" id="51240"/>
    <lineage>
        <taxon>Eukaryota</taxon>
        <taxon>Viridiplantae</taxon>
        <taxon>Streptophyta</taxon>
        <taxon>Embryophyta</taxon>
        <taxon>Tracheophyta</taxon>
        <taxon>Spermatophyta</taxon>
        <taxon>Magnoliopsida</taxon>
        <taxon>eudicotyledons</taxon>
        <taxon>Gunneridae</taxon>
        <taxon>Pentapetalae</taxon>
        <taxon>rosids</taxon>
        <taxon>fabids</taxon>
        <taxon>Fagales</taxon>
        <taxon>Juglandaceae</taxon>
        <taxon>Juglans</taxon>
    </lineage>
</organism>
<gene>
    <name evidence="9" type="primary">LOC108985514</name>
</gene>
<reference evidence="9" key="1">
    <citation type="submission" date="2025-08" db="UniProtKB">
        <authorList>
            <consortium name="RefSeq"/>
        </authorList>
    </citation>
    <scope>IDENTIFICATION</scope>
    <source>
        <tissue evidence="9">Leaves</tissue>
    </source>
</reference>
<dbReference type="OrthoDB" id="270173at2759"/>
<dbReference type="FunCoup" id="A0A2I4E1W8">
    <property type="interactions" value="4772"/>
</dbReference>
<comment type="similarity">
    <text evidence="6">Belongs to the archaeal Rpo3/eukaryotic RPB3 RNA polymerase subunit family.</text>
</comment>
<dbReference type="Pfam" id="PF01000">
    <property type="entry name" value="RNA_pol_A_bac"/>
    <property type="match status" value="1"/>
</dbReference>
<dbReference type="PANTHER" id="PTHR11800">
    <property type="entry name" value="DNA-DIRECTED RNA POLYMERASE"/>
    <property type="match status" value="1"/>
</dbReference>